<organism evidence="2 3">
    <name type="scientific">Sphingomonas oryzagri</name>
    <dbReference type="NCBI Taxonomy" id="3042314"/>
    <lineage>
        <taxon>Bacteria</taxon>
        <taxon>Pseudomonadati</taxon>
        <taxon>Pseudomonadota</taxon>
        <taxon>Alphaproteobacteria</taxon>
        <taxon>Sphingomonadales</taxon>
        <taxon>Sphingomonadaceae</taxon>
        <taxon>Sphingomonas</taxon>
    </lineage>
</organism>
<dbReference type="NCBIfam" id="TIGR02218">
    <property type="entry name" value="phg_TIGR02218"/>
    <property type="match status" value="1"/>
</dbReference>
<feature type="domain" description="Bacteriophage phiJL001 Gp84 C-terminal" evidence="1">
    <location>
        <begin position="186"/>
        <end position="263"/>
    </location>
</feature>
<dbReference type="EMBL" id="JARYGZ010000001">
    <property type="protein sequence ID" value="MDH7639575.1"/>
    <property type="molecule type" value="Genomic_DNA"/>
</dbReference>
<dbReference type="Pfam" id="PF09931">
    <property type="entry name" value="Phage_phiJL001_Gp84_N"/>
    <property type="match status" value="1"/>
</dbReference>
<reference evidence="2" key="1">
    <citation type="submission" date="2023-04" db="EMBL/GenBank/DDBJ databases">
        <title>Sphingomonas sp. MAHUQ-71 isolated from rice field.</title>
        <authorList>
            <person name="Huq M.A."/>
        </authorList>
    </citation>
    <scope>NUCLEOTIDE SEQUENCE</scope>
    <source>
        <strain evidence="2">MAHUQ-71</strain>
    </source>
</reference>
<dbReference type="Pfam" id="PF09356">
    <property type="entry name" value="Phage_BR0599"/>
    <property type="match status" value="1"/>
</dbReference>
<comment type="caution">
    <text evidence="2">The sequence shown here is derived from an EMBL/GenBank/DDBJ whole genome shotgun (WGS) entry which is preliminary data.</text>
</comment>
<accession>A0ABT6N2U0</accession>
<dbReference type="Proteomes" id="UP001160625">
    <property type="component" value="Unassembled WGS sequence"/>
</dbReference>
<keyword evidence="3" id="KW-1185">Reference proteome</keyword>
<evidence type="ECO:0000313" key="3">
    <source>
        <dbReference type="Proteomes" id="UP001160625"/>
    </source>
</evidence>
<dbReference type="InterPro" id="IPR011928">
    <property type="entry name" value="Phage_phiJL001_Gp84"/>
</dbReference>
<proteinExistence type="predicted"/>
<dbReference type="InterPro" id="IPR018964">
    <property type="entry name" value="Phage_phiJL001_Gp84_C"/>
</dbReference>
<evidence type="ECO:0000313" key="2">
    <source>
        <dbReference type="EMBL" id="MDH7639575.1"/>
    </source>
</evidence>
<dbReference type="RefSeq" id="WP_281044839.1">
    <property type="nucleotide sequence ID" value="NZ_JARYGZ010000001.1"/>
</dbReference>
<sequence>MSVAWLDGALTTMALCWRLDRADGVSIGFTAHDRDLTIGGVVYRSSPGMVPSAIRQSDGFDVDTLDVEGALTHDAITADDLTAGRWDGAALTLCAVDWIDPADPLVIARGEIGDVSISDAAFTAELRGPTALLERPVVERTSPDCRAQLGDRRCRVDLAAHIRLAMVTAVADEVLTLDVAEPSSNAYGYGRLRWLDGDNAGLSAAILSSTGATVTLRDPPAFAIAEGARVELLEGCDRLLDTCRIRFANAANFRGEPYLPGVDLLTRYGTD</sequence>
<evidence type="ECO:0000259" key="1">
    <source>
        <dbReference type="Pfam" id="PF09356"/>
    </source>
</evidence>
<gene>
    <name evidence="2" type="ORF">QGN17_12620</name>
</gene>
<name>A0ABT6N2U0_9SPHN</name>
<protein>
    <submittedName>
        <fullName evidence="2">DUF2163 domain-containing protein</fullName>
    </submittedName>
</protein>